<dbReference type="Proteomes" id="UP000663722">
    <property type="component" value="Chromosome"/>
</dbReference>
<accession>A0A975BIK7</accession>
<proteinExistence type="predicted"/>
<evidence type="ECO:0000313" key="1">
    <source>
        <dbReference type="EMBL" id="QTA86018.1"/>
    </source>
</evidence>
<dbReference type="KEGG" id="dmm:dnm_020360"/>
<name>A0A975BIK7_9BACT</name>
<dbReference type="AlphaFoldDB" id="A0A975BIK7"/>
<keyword evidence="2" id="KW-1185">Reference proteome</keyword>
<organism evidence="1 2">
    <name type="scientific">Desulfonema magnum</name>
    <dbReference type="NCBI Taxonomy" id="45655"/>
    <lineage>
        <taxon>Bacteria</taxon>
        <taxon>Pseudomonadati</taxon>
        <taxon>Thermodesulfobacteriota</taxon>
        <taxon>Desulfobacteria</taxon>
        <taxon>Desulfobacterales</taxon>
        <taxon>Desulfococcaceae</taxon>
        <taxon>Desulfonema</taxon>
    </lineage>
</organism>
<dbReference type="EMBL" id="CP061800">
    <property type="protein sequence ID" value="QTA86018.1"/>
    <property type="molecule type" value="Genomic_DNA"/>
</dbReference>
<gene>
    <name evidence="1" type="ORF">dnm_020360</name>
</gene>
<sequence>MTRSSYSKNLWINFCIQQIKSEVFNLLIFANYPFYKNIYHTNNDDLIKSTVFSLPCVLSAGMGITKNSSIKVMSGEHNEA</sequence>
<evidence type="ECO:0000313" key="2">
    <source>
        <dbReference type="Proteomes" id="UP000663722"/>
    </source>
</evidence>
<reference evidence="1" key="1">
    <citation type="journal article" date="2021" name="Microb. Physiol.">
        <title>Proteogenomic Insights into the Physiology of Marine, Sulfate-Reducing, Filamentous Desulfonema limicola and Desulfonema magnum.</title>
        <authorList>
            <person name="Schnaars V."/>
            <person name="Wohlbrand L."/>
            <person name="Scheve S."/>
            <person name="Hinrichs C."/>
            <person name="Reinhardt R."/>
            <person name="Rabus R."/>
        </authorList>
    </citation>
    <scope>NUCLEOTIDE SEQUENCE</scope>
    <source>
        <strain evidence="1">4be13</strain>
    </source>
</reference>
<protein>
    <submittedName>
        <fullName evidence="1">Uncharacterized protein</fullName>
    </submittedName>
</protein>